<dbReference type="EMBL" id="NMQW01000075">
    <property type="protein sequence ID" value="OXM82429.1"/>
    <property type="molecule type" value="Genomic_DNA"/>
</dbReference>
<dbReference type="AlphaFoldDB" id="A0A229UHQ5"/>
<evidence type="ECO:0000259" key="2">
    <source>
        <dbReference type="Pfam" id="PF00437"/>
    </source>
</evidence>
<dbReference type="InterPro" id="IPR050921">
    <property type="entry name" value="T4SS_GSP_E_ATPase"/>
</dbReference>
<evidence type="ECO:0000256" key="1">
    <source>
        <dbReference type="ARBA" id="ARBA00006611"/>
    </source>
</evidence>
<comment type="caution">
    <text evidence="3">The sequence shown here is derived from an EMBL/GenBank/DDBJ whole genome shotgun (WGS) entry which is preliminary data.</text>
</comment>
<dbReference type="Gene3D" id="3.30.450.90">
    <property type="match status" value="1"/>
</dbReference>
<dbReference type="OrthoDB" id="1776707at2"/>
<dbReference type="Gene3D" id="3.40.50.300">
    <property type="entry name" value="P-loop containing nucleotide triphosphate hydrolases"/>
    <property type="match status" value="1"/>
</dbReference>
<dbReference type="SUPFAM" id="SSF52540">
    <property type="entry name" value="P-loop containing nucleoside triphosphate hydrolases"/>
    <property type="match status" value="1"/>
</dbReference>
<dbReference type="Proteomes" id="UP000215509">
    <property type="component" value="Unassembled WGS sequence"/>
</dbReference>
<dbReference type="GO" id="GO:0016887">
    <property type="term" value="F:ATP hydrolysis activity"/>
    <property type="evidence" value="ECO:0007669"/>
    <property type="project" value="InterPro"/>
</dbReference>
<evidence type="ECO:0000313" key="3">
    <source>
        <dbReference type="EMBL" id="OXM82429.1"/>
    </source>
</evidence>
<dbReference type="RefSeq" id="WP_094018719.1">
    <property type="nucleotide sequence ID" value="NZ_NMQW01000075.1"/>
</dbReference>
<dbReference type="PANTHER" id="PTHR30486">
    <property type="entry name" value="TWITCHING MOTILITY PROTEIN PILT"/>
    <property type="match status" value="1"/>
</dbReference>
<protein>
    <recommendedName>
        <fullName evidence="2">Bacterial type II secretion system protein E domain-containing protein</fullName>
    </recommendedName>
</protein>
<dbReference type="InterPro" id="IPR001482">
    <property type="entry name" value="T2SS/T4SS_dom"/>
</dbReference>
<evidence type="ECO:0000313" key="4">
    <source>
        <dbReference type="Proteomes" id="UP000215509"/>
    </source>
</evidence>
<sequence length="575" mass="64930">MNSSKPLRFHIGQFRPHPDHEAAQTTASVSSDAGLEGYVHAEKNQGSVFEQACRAYRELAGERFAGAINRGHADRLPGGGPSGGDEAEAFVELENQAIIGVPETVTAIMEQIQSYVDQQGLHQVELPDYYVGLRSYAREEQRCYSDVTHAMFHEMYGFKVLACWQMYPDSYAAQIIGTSIWIHHGGRHERMPFQFASTQEVDKIIRALTRQKEDAIVNLYHTTLEVDLYTGERVTLTVKPDVKHDVITFRRFLIGRVTIDDLADERRRTLPPEAVDLLRGLSKTHCNTLIVGPPGTGKSTTLKALLAERADHYTGAIIEKHYELAASRDFPEKKLIERVTHESAFHHAMDQVLRFDVDYAIIGEVRRVEAEGAMLACERLLKGFGSTFHTWKPETVPSQFARLLCSLTPGLRFEEEEKRVAENIDILIVQSQDVTRTRKRIKSVMELRYNRFNGEISTHELMRWDEHTDTWTYRLDLSDTLYREMREVEPVWADQTRRTLERLGQVSPIATGEGVVIYNPSDGHPLHRIQQTLDRLAGVVQGASASAAGVPPEERTMCHAAIKEGGMENDLLSAP</sequence>
<keyword evidence="4" id="KW-1185">Reference proteome</keyword>
<dbReference type="Pfam" id="PF00437">
    <property type="entry name" value="T2SSE"/>
    <property type="match status" value="1"/>
</dbReference>
<dbReference type="PANTHER" id="PTHR30486:SF6">
    <property type="entry name" value="TYPE IV PILUS RETRACTATION ATPASE PILT"/>
    <property type="match status" value="1"/>
</dbReference>
<dbReference type="InterPro" id="IPR027417">
    <property type="entry name" value="P-loop_NTPase"/>
</dbReference>
<comment type="similarity">
    <text evidence="1">Belongs to the GSP E family.</text>
</comment>
<name>A0A229UHQ5_9BACL</name>
<organism evidence="3 4">
    <name type="scientific">Paenibacillus rigui</name>
    <dbReference type="NCBI Taxonomy" id="554312"/>
    <lineage>
        <taxon>Bacteria</taxon>
        <taxon>Bacillati</taxon>
        <taxon>Bacillota</taxon>
        <taxon>Bacilli</taxon>
        <taxon>Bacillales</taxon>
        <taxon>Paenibacillaceae</taxon>
        <taxon>Paenibacillus</taxon>
    </lineage>
</organism>
<gene>
    <name evidence="3" type="ORF">CF651_30925</name>
</gene>
<accession>A0A229UHQ5</accession>
<reference evidence="3 4" key="1">
    <citation type="submission" date="2017-07" db="EMBL/GenBank/DDBJ databases">
        <title>Genome sequencing and assembly of Paenibacillus rigui.</title>
        <authorList>
            <person name="Mayilraj S."/>
        </authorList>
    </citation>
    <scope>NUCLEOTIDE SEQUENCE [LARGE SCALE GENOMIC DNA]</scope>
    <source>
        <strain evidence="3 4">JCM 16352</strain>
    </source>
</reference>
<feature type="domain" description="Bacterial type II secretion system protein E" evidence="2">
    <location>
        <begin position="271"/>
        <end position="390"/>
    </location>
</feature>
<proteinExistence type="inferred from homology"/>